<evidence type="ECO:0000256" key="1">
    <source>
        <dbReference type="ARBA" id="ARBA00022630"/>
    </source>
</evidence>
<evidence type="ECO:0000313" key="6">
    <source>
        <dbReference type="EMBL" id="MBE1611903.1"/>
    </source>
</evidence>
<protein>
    <submittedName>
        <fullName evidence="6">F420-dependent oxidoreductase-like protein</fullName>
    </submittedName>
</protein>
<keyword evidence="4" id="KW-0503">Monooxygenase</keyword>
<evidence type="ECO:0000259" key="5">
    <source>
        <dbReference type="Pfam" id="PF00296"/>
    </source>
</evidence>
<dbReference type="EMBL" id="JADBEM010000001">
    <property type="protein sequence ID" value="MBE1611903.1"/>
    <property type="molecule type" value="Genomic_DNA"/>
</dbReference>
<name>A0A927N6J4_9ACTN</name>
<dbReference type="RefSeq" id="WP_192755042.1">
    <property type="nucleotide sequence ID" value="NZ_BAABJL010000176.1"/>
</dbReference>
<organism evidence="6 7">
    <name type="scientific">Actinopolymorpha pittospori</name>
    <dbReference type="NCBI Taxonomy" id="648752"/>
    <lineage>
        <taxon>Bacteria</taxon>
        <taxon>Bacillati</taxon>
        <taxon>Actinomycetota</taxon>
        <taxon>Actinomycetes</taxon>
        <taxon>Propionibacteriales</taxon>
        <taxon>Actinopolymorphaceae</taxon>
        <taxon>Actinopolymorpha</taxon>
    </lineage>
</organism>
<evidence type="ECO:0000256" key="2">
    <source>
        <dbReference type="ARBA" id="ARBA00022643"/>
    </source>
</evidence>
<dbReference type="SUPFAM" id="SSF51679">
    <property type="entry name" value="Bacterial luciferase-like"/>
    <property type="match status" value="1"/>
</dbReference>
<keyword evidence="7" id="KW-1185">Reference proteome</keyword>
<evidence type="ECO:0000313" key="7">
    <source>
        <dbReference type="Proteomes" id="UP000638648"/>
    </source>
</evidence>
<keyword evidence="3" id="KW-0560">Oxidoreductase</keyword>
<dbReference type="InterPro" id="IPR050172">
    <property type="entry name" value="SsuD_RutA_monooxygenase"/>
</dbReference>
<proteinExistence type="predicted"/>
<keyword evidence="1" id="KW-0285">Flavoprotein</keyword>
<evidence type="ECO:0000256" key="3">
    <source>
        <dbReference type="ARBA" id="ARBA00023002"/>
    </source>
</evidence>
<evidence type="ECO:0000256" key="4">
    <source>
        <dbReference type="ARBA" id="ARBA00023033"/>
    </source>
</evidence>
<dbReference type="InterPro" id="IPR011251">
    <property type="entry name" value="Luciferase-like_dom"/>
</dbReference>
<dbReference type="PANTHER" id="PTHR42847">
    <property type="entry name" value="ALKANESULFONATE MONOOXYGENASE"/>
    <property type="match status" value="1"/>
</dbReference>
<sequence length="292" mass="31572">MTSLAGSAADAGLRIGIKLAPQHTTIDELRGVWRLADEAGFDSCWNFDHFASIGSDDPSGDVFEGWTLLAAMAEGTKRIRIGCMVTGVTYRHPAVLAKMAVTVDHLSGGRLEFGIGAAWAEVEHTMLDIDLGSVRARLDRFEEACQVIRSLWTEPTTTFHGEYYHLTDALANPKPVQQPGPPLWIGGSGRKRTLRITAKYADAWNAAGGSVEEMADLCGVLDQHCADVGRDPAEIRRTVQIRVGDELDTLVKSAEEYAGIGIGEVIYVVRGDDAVSQVEKVAGLLPRLRSIG</sequence>
<feature type="domain" description="Luciferase-like" evidence="5">
    <location>
        <begin position="24"/>
        <end position="243"/>
    </location>
</feature>
<dbReference type="GO" id="GO:0046306">
    <property type="term" value="P:alkanesulfonate catabolic process"/>
    <property type="evidence" value="ECO:0007669"/>
    <property type="project" value="TreeGrafter"/>
</dbReference>
<dbReference type="Pfam" id="PF00296">
    <property type="entry name" value="Bac_luciferase"/>
    <property type="match status" value="1"/>
</dbReference>
<dbReference type="NCBIfam" id="TIGR03560">
    <property type="entry name" value="F420_Rv1855c"/>
    <property type="match status" value="1"/>
</dbReference>
<dbReference type="PANTHER" id="PTHR42847:SF8">
    <property type="entry name" value="CONSERVED PROTEIN"/>
    <property type="match status" value="1"/>
</dbReference>
<dbReference type="Gene3D" id="3.20.20.30">
    <property type="entry name" value="Luciferase-like domain"/>
    <property type="match status" value="1"/>
</dbReference>
<accession>A0A927N6J4</accession>
<reference evidence="6" key="1">
    <citation type="submission" date="2020-10" db="EMBL/GenBank/DDBJ databases">
        <title>Sequencing the genomes of 1000 actinobacteria strains.</title>
        <authorList>
            <person name="Klenk H.-P."/>
        </authorList>
    </citation>
    <scope>NUCLEOTIDE SEQUENCE</scope>
    <source>
        <strain evidence="6">DSM 45354</strain>
    </source>
</reference>
<dbReference type="InterPro" id="IPR036661">
    <property type="entry name" value="Luciferase-like_sf"/>
</dbReference>
<dbReference type="AlphaFoldDB" id="A0A927N6J4"/>
<dbReference type="GO" id="GO:0008726">
    <property type="term" value="F:alkanesulfonate monooxygenase activity"/>
    <property type="evidence" value="ECO:0007669"/>
    <property type="project" value="TreeGrafter"/>
</dbReference>
<dbReference type="InterPro" id="IPR019952">
    <property type="entry name" value="F420_OxRdatse_Rv1855c_pred"/>
</dbReference>
<keyword evidence="2" id="KW-0288">FMN</keyword>
<gene>
    <name evidence="6" type="ORF">HEB94_008751</name>
</gene>
<comment type="caution">
    <text evidence="6">The sequence shown here is derived from an EMBL/GenBank/DDBJ whole genome shotgun (WGS) entry which is preliminary data.</text>
</comment>
<dbReference type="Proteomes" id="UP000638648">
    <property type="component" value="Unassembled WGS sequence"/>
</dbReference>